<evidence type="ECO:0000313" key="2">
    <source>
        <dbReference type="Proteomes" id="UP000095284"/>
    </source>
</evidence>
<reference evidence="3" key="1">
    <citation type="submission" date="2016-11" db="UniProtKB">
        <authorList>
            <consortium name="WormBaseParasite"/>
        </authorList>
    </citation>
    <scope>IDENTIFICATION</scope>
</reference>
<evidence type="ECO:0000256" key="1">
    <source>
        <dbReference type="SAM" id="SignalP"/>
    </source>
</evidence>
<accession>A0A1I7SB66</accession>
<keyword evidence="1" id="KW-0732">Signal</keyword>
<sequence length="177" mass="19407">MAMKVLLILLLVPALALADDLAAAKKTFTTLVTDDLTDAFVTKALVSIYNSSREKLNFKAAANAVIDAVEDDVVSQSKFYSPALAFYNHVSNMKTFEKEFIAAATPSLGGAYRKLLKRAPKTQLAYSKAVKQLITKKVGKQLLTNVKKALSANDWKYLVNDFYSVVKFGQYGISKVA</sequence>
<proteinExistence type="predicted"/>
<dbReference type="WBParaSite" id="BXY_1026300.1">
    <property type="protein sequence ID" value="BXY_1026300.1"/>
    <property type="gene ID" value="BXY_1026300"/>
</dbReference>
<feature type="signal peptide" evidence="1">
    <location>
        <begin position="1"/>
        <end position="18"/>
    </location>
</feature>
<dbReference type="Proteomes" id="UP000095284">
    <property type="component" value="Unplaced"/>
</dbReference>
<evidence type="ECO:0008006" key="4">
    <source>
        <dbReference type="Google" id="ProtNLM"/>
    </source>
</evidence>
<name>A0A1I7SB66_BURXY</name>
<feature type="chain" id="PRO_5009305794" description="Fatty-acid and retinol-binding protein 1" evidence="1">
    <location>
        <begin position="19"/>
        <end position="177"/>
    </location>
</feature>
<dbReference type="AlphaFoldDB" id="A0A1I7SB66"/>
<organism evidence="2 3">
    <name type="scientific">Bursaphelenchus xylophilus</name>
    <name type="common">Pinewood nematode worm</name>
    <name type="synonym">Aphelenchoides xylophilus</name>
    <dbReference type="NCBI Taxonomy" id="6326"/>
    <lineage>
        <taxon>Eukaryota</taxon>
        <taxon>Metazoa</taxon>
        <taxon>Ecdysozoa</taxon>
        <taxon>Nematoda</taxon>
        <taxon>Chromadorea</taxon>
        <taxon>Rhabditida</taxon>
        <taxon>Tylenchina</taxon>
        <taxon>Tylenchomorpha</taxon>
        <taxon>Aphelenchoidea</taxon>
        <taxon>Aphelenchoididae</taxon>
        <taxon>Bursaphelenchus</taxon>
    </lineage>
</organism>
<evidence type="ECO:0000313" key="3">
    <source>
        <dbReference type="WBParaSite" id="BXY_1026300.1"/>
    </source>
</evidence>
<protein>
    <recommendedName>
        <fullName evidence="4">Fatty-acid and retinol-binding protein 1</fullName>
    </recommendedName>
</protein>